<evidence type="ECO:0000313" key="5">
    <source>
        <dbReference type="Proteomes" id="UP000599578"/>
    </source>
</evidence>
<dbReference type="InterPro" id="IPR058625">
    <property type="entry name" value="MdtA-like_BSH"/>
</dbReference>
<dbReference type="GO" id="GO:0015562">
    <property type="term" value="F:efflux transmembrane transporter activity"/>
    <property type="evidence" value="ECO:0007669"/>
    <property type="project" value="TreeGrafter"/>
</dbReference>
<name>A0A917Z8B8_9GAMM</name>
<dbReference type="SUPFAM" id="SSF111369">
    <property type="entry name" value="HlyD-like secretion proteins"/>
    <property type="match status" value="1"/>
</dbReference>
<gene>
    <name evidence="4" type="ORF">GCM10011348_07210</name>
</gene>
<evidence type="ECO:0000256" key="1">
    <source>
        <dbReference type="ARBA" id="ARBA00009477"/>
    </source>
</evidence>
<dbReference type="Proteomes" id="UP000599578">
    <property type="component" value="Unassembled WGS sequence"/>
</dbReference>
<dbReference type="Pfam" id="PF25917">
    <property type="entry name" value="BSH_RND"/>
    <property type="match status" value="1"/>
</dbReference>
<dbReference type="Gene3D" id="2.40.420.20">
    <property type="match status" value="1"/>
</dbReference>
<reference evidence="4 5" key="1">
    <citation type="journal article" date="2014" name="Int. J. Syst. Evol. Microbiol.">
        <title>Complete genome sequence of Corynebacterium casei LMG S-19264T (=DSM 44701T), isolated from a smear-ripened cheese.</title>
        <authorList>
            <consortium name="US DOE Joint Genome Institute (JGI-PGF)"/>
            <person name="Walter F."/>
            <person name="Albersmeier A."/>
            <person name="Kalinowski J."/>
            <person name="Ruckert C."/>
        </authorList>
    </citation>
    <scope>NUCLEOTIDE SEQUENCE [LARGE SCALE GENOMIC DNA]</scope>
    <source>
        <strain evidence="4 5">CGMCC 1.7286</strain>
    </source>
</reference>
<dbReference type="EMBL" id="BMLT01000002">
    <property type="protein sequence ID" value="GGO77509.1"/>
    <property type="molecule type" value="Genomic_DNA"/>
</dbReference>
<comment type="similarity">
    <text evidence="1">Belongs to the membrane fusion protein (MFP) (TC 8.A.1) family.</text>
</comment>
<dbReference type="AlphaFoldDB" id="A0A917Z8B8"/>
<evidence type="ECO:0000259" key="3">
    <source>
        <dbReference type="Pfam" id="PF25917"/>
    </source>
</evidence>
<evidence type="ECO:0000256" key="2">
    <source>
        <dbReference type="SAM" id="Coils"/>
    </source>
</evidence>
<keyword evidence="5" id="KW-1185">Reference proteome</keyword>
<dbReference type="Gene3D" id="1.10.287.470">
    <property type="entry name" value="Helix hairpin bin"/>
    <property type="match status" value="1"/>
</dbReference>
<proteinExistence type="inferred from homology"/>
<feature type="coiled-coil region" evidence="2">
    <location>
        <begin position="115"/>
        <end position="182"/>
    </location>
</feature>
<organism evidence="4 5">
    <name type="scientific">Marinobacterium nitratireducens</name>
    <dbReference type="NCBI Taxonomy" id="518897"/>
    <lineage>
        <taxon>Bacteria</taxon>
        <taxon>Pseudomonadati</taxon>
        <taxon>Pseudomonadota</taxon>
        <taxon>Gammaproteobacteria</taxon>
        <taxon>Oceanospirillales</taxon>
        <taxon>Oceanospirillaceae</taxon>
        <taxon>Marinobacterium</taxon>
    </lineage>
</organism>
<dbReference type="NCBIfam" id="TIGR01730">
    <property type="entry name" value="RND_mfp"/>
    <property type="match status" value="1"/>
</dbReference>
<dbReference type="Gene3D" id="2.40.30.170">
    <property type="match status" value="1"/>
</dbReference>
<keyword evidence="2" id="KW-0175">Coiled coil</keyword>
<feature type="domain" description="Multidrug resistance protein MdtA-like barrel-sandwich hybrid" evidence="3">
    <location>
        <begin position="68"/>
        <end position="205"/>
    </location>
</feature>
<dbReference type="PANTHER" id="PTHR30469">
    <property type="entry name" value="MULTIDRUG RESISTANCE PROTEIN MDTA"/>
    <property type="match status" value="1"/>
</dbReference>
<protein>
    <recommendedName>
        <fullName evidence="3">Multidrug resistance protein MdtA-like barrel-sandwich hybrid domain-containing protein</fullName>
    </recommendedName>
</protein>
<comment type="caution">
    <text evidence="4">The sequence shown here is derived from an EMBL/GenBank/DDBJ whole genome shotgun (WGS) entry which is preliminary data.</text>
</comment>
<dbReference type="InterPro" id="IPR006143">
    <property type="entry name" value="RND_pump_MFP"/>
</dbReference>
<evidence type="ECO:0000313" key="4">
    <source>
        <dbReference type="EMBL" id="GGO77509.1"/>
    </source>
</evidence>
<dbReference type="PANTHER" id="PTHR30469:SF12">
    <property type="entry name" value="MULTIDRUG RESISTANCE PROTEIN MDTA"/>
    <property type="match status" value="1"/>
</dbReference>
<accession>A0A917Z8B8</accession>
<sequence length="400" mass="43885">MIKKLMPILVFAGFAGVAVLVMLNRPEANRTAAPPATVVRVETMTLEPQPYQIRLQSYGTVRPRTQSTLLPQVSGQITEVSPNFRDGGFFEAGEVLLRIDSRDYEAAVATARAALADSRQALLEQQAQAQQALQDWRRLGNTEAPPALVSRQPQMAAARAAVQSAEASLRQAELNLERTRIRAPYAGRVLSTSVDVGQVVGSSTELGQIYAIDYVEIRLPLKNRDLRFIDLPETYRFGADQAVRHEPEVSLFSSLVEDQQWQGRVVRTEGAIDTSSQQLHVVATIDDPYGLKAQGRQPLKINQYVSAEIEGRKLDAVLVIPNRTLYQGSFVYLVRDGVLRRQEVSILWQNSKEALIGSGLEAGDQLVLTPLGQISSGTRAQVMNVADDSAAEVASEGLRP</sequence>
<dbReference type="Gene3D" id="2.40.50.100">
    <property type="match status" value="1"/>
</dbReference>
<dbReference type="RefSeq" id="WP_188858401.1">
    <property type="nucleotide sequence ID" value="NZ_BMLT01000002.1"/>
</dbReference>
<dbReference type="GO" id="GO:1990281">
    <property type="term" value="C:efflux pump complex"/>
    <property type="evidence" value="ECO:0007669"/>
    <property type="project" value="TreeGrafter"/>
</dbReference>